<name>A0AAD6EZ54_9POAL</name>
<dbReference type="Gene3D" id="3.40.50.2000">
    <property type="entry name" value="Glycogen Phosphorylase B"/>
    <property type="match status" value="1"/>
</dbReference>
<comment type="caution">
    <text evidence="4">The sequence shown here is derived from an EMBL/GenBank/DDBJ whole genome shotgun (WGS) entry which is preliminary data.</text>
</comment>
<dbReference type="SUPFAM" id="SSF53756">
    <property type="entry name" value="UDP-Glycosyltransferase/glycogen phosphorylase"/>
    <property type="match status" value="1"/>
</dbReference>
<dbReference type="PANTHER" id="PTHR48045">
    <property type="entry name" value="UDP-GLYCOSYLTRANSFERASE 72B1"/>
    <property type="match status" value="1"/>
</dbReference>
<dbReference type="Proteomes" id="UP001210211">
    <property type="component" value="Unassembled WGS sequence"/>
</dbReference>
<proteinExistence type="inferred from homology"/>
<reference evidence="4 5" key="1">
    <citation type="journal article" date="2022" name="Cell">
        <title>Repeat-based holocentromeres influence genome architecture and karyotype evolution.</title>
        <authorList>
            <person name="Hofstatter P.G."/>
            <person name="Thangavel G."/>
            <person name="Lux T."/>
            <person name="Neumann P."/>
            <person name="Vondrak T."/>
            <person name="Novak P."/>
            <person name="Zhang M."/>
            <person name="Costa L."/>
            <person name="Castellani M."/>
            <person name="Scott A."/>
            <person name="Toegelov H."/>
            <person name="Fuchs J."/>
            <person name="Mata-Sucre Y."/>
            <person name="Dias Y."/>
            <person name="Vanzela A.L.L."/>
            <person name="Huettel B."/>
            <person name="Almeida C.C.S."/>
            <person name="Simkova H."/>
            <person name="Souza G."/>
            <person name="Pedrosa-Harand A."/>
            <person name="Macas J."/>
            <person name="Mayer K.F.X."/>
            <person name="Houben A."/>
            <person name="Marques A."/>
        </authorList>
    </citation>
    <scope>NUCLEOTIDE SEQUENCE [LARGE SCALE GENOMIC DNA]</scope>
    <source>
        <strain evidence="4">RhyTen1mFocal</strain>
    </source>
</reference>
<sequence>MLELALGIEESKRPFIWVIRPPTGIDVKDDFRDEWLPDGFEKRMEEEKRGFFVHGWAPQLAVLSHKSTGAFLSHCGWNSVLESLNAGVPIISWPLGGEQHFNVTILLEMGLCVQVARGNKEDSEVKKEKVAYVVEMLMGDNDKGRVIREKAKLIMKLFKGAWKDERCSSAKGLEEFLKLINKYSG</sequence>
<evidence type="ECO:0008006" key="6">
    <source>
        <dbReference type="Google" id="ProtNLM"/>
    </source>
</evidence>
<evidence type="ECO:0000313" key="4">
    <source>
        <dbReference type="EMBL" id="KAJ3706345.1"/>
    </source>
</evidence>
<dbReference type="CDD" id="cd03784">
    <property type="entry name" value="GT1_Gtf-like"/>
    <property type="match status" value="1"/>
</dbReference>
<comment type="similarity">
    <text evidence="1 3">Belongs to the UDP-glycosyltransferase family.</text>
</comment>
<dbReference type="InterPro" id="IPR035595">
    <property type="entry name" value="UDP_glycos_trans_CS"/>
</dbReference>
<evidence type="ECO:0000256" key="2">
    <source>
        <dbReference type="ARBA" id="ARBA00022679"/>
    </source>
</evidence>
<dbReference type="EMBL" id="JAMRDG010000001">
    <property type="protein sequence ID" value="KAJ3706345.1"/>
    <property type="molecule type" value="Genomic_DNA"/>
</dbReference>
<keyword evidence="2 3" id="KW-0808">Transferase</keyword>
<evidence type="ECO:0000256" key="3">
    <source>
        <dbReference type="RuleBase" id="RU003718"/>
    </source>
</evidence>
<dbReference type="Pfam" id="PF00201">
    <property type="entry name" value="UDPGT"/>
    <property type="match status" value="1"/>
</dbReference>
<organism evidence="4 5">
    <name type="scientific">Rhynchospora tenuis</name>
    <dbReference type="NCBI Taxonomy" id="198213"/>
    <lineage>
        <taxon>Eukaryota</taxon>
        <taxon>Viridiplantae</taxon>
        <taxon>Streptophyta</taxon>
        <taxon>Embryophyta</taxon>
        <taxon>Tracheophyta</taxon>
        <taxon>Spermatophyta</taxon>
        <taxon>Magnoliopsida</taxon>
        <taxon>Liliopsida</taxon>
        <taxon>Poales</taxon>
        <taxon>Cyperaceae</taxon>
        <taxon>Cyperoideae</taxon>
        <taxon>Rhynchosporeae</taxon>
        <taxon>Rhynchospora</taxon>
    </lineage>
</organism>
<keyword evidence="3" id="KW-0328">Glycosyltransferase</keyword>
<dbReference type="PANTHER" id="PTHR48045:SF37">
    <property type="entry name" value="UDP-GLYCOSYLTRANSFERASE 92A1-LIKE"/>
    <property type="match status" value="1"/>
</dbReference>
<gene>
    <name evidence="4" type="ORF">LUZ61_010050</name>
</gene>
<dbReference type="AlphaFoldDB" id="A0AAD6EZ54"/>
<keyword evidence="5" id="KW-1185">Reference proteome</keyword>
<dbReference type="GO" id="GO:0008194">
    <property type="term" value="F:UDP-glycosyltransferase activity"/>
    <property type="evidence" value="ECO:0007669"/>
    <property type="project" value="InterPro"/>
</dbReference>
<dbReference type="PROSITE" id="PS00375">
    <property type="entry name" value="UDPGT"/>
    <property type="match status" value="1"/>
</dbReference>
<dbReference type="InterPro" id="IPR002213">
    <property type="entry name" value="UDP_glucos_trans"/>
</dbReference>
<evidence type="ECO:0000256" key="1">
    <source>
        <dbReference type="ARBA" id="ARBA00009995"/>
    </source>
</evidence>
<dbReference type="FunFam" id="3.40.50.2000:FF:000060">
    <property type="entry name" value="Glycosyltransferase"/>
    <property type="match status" value="1"/>
</dbReference>
<evidence type="ECO:0000313" key="5">
    <source>
        <dbReference type="Proteomes" id="UP001210211"/>
    </source>
</evidence>
<accession>A0AAD6EZ54</accession>
<protein>
    <recommendedName>
        <fullName evidence="6">UDP-glycosyltransferases domain-containing protein</fullName>
    </recommendedName>
</protein>